<protein>
    <submittedName>
        <fullName evidence="1">Uncharacterized protein</fullName>
    </submittedName>
</protein>
<dbReference type="AlphaFoldDB" id="A0A8H7UN30"/>
<gene>
    <name evidence="1" type="ORF">INT43_002250</name>
</gene>
<proteinExistence type="predicted"/>
<dbReference type="Proteomes" id="UP000654370">
    <property type="component" value="Unassembled WGS sequence"/>
</dbReference>
<dbReference type="EMBL" id="JAEPQZ010000001">
    <property type="protein sequence ID" value="KAG2185813.1"/>
    <property type="molecule type" value="Genomic_DNA"/>
</dbReference>
<organism evidence="1 2">
    <name type="scientific">Mortierella isabellina</name>
    <name type="common">Filamentous fungus</name>
    <name type="synonym">Umbelopsis isabellina</name>
    <dbReference type="NCBI Taxonomy" id="91625"/>
    <lineage>
        <taxon>Eukaryota</taxon>
        <taxon>Fungi</taxon>
        <taxon>Fungi incertae sedis</taxon>
        <taxon>Mucoromycota</taxon>
        <taxon>Mucoromycotina</taxon>
        <taxon>Umbelopsidomycetes</taxon>
        <taxon>Umbelopsidales</taxon>
        <taxon>Umbelopsidaceae</taxon>
        <taxon>Umbelopsis</taxon>
    </lineage>
</organism>
<dbReference type="OrthoDB" id="2240906at2759"/>
<comment type="caution">
    <text evidence="1">The sequence shown here is derived from an EMBL/GenBank/DDBJ whole genome shotgun (WGS) entry which is preliminary data.</text>
</comment>
<evidence type="ECO:0000313" key="2">
    <source>
        <dbReference type="Proteomes" id="UP000654370"/>
    </source>
</evidence>
<name>A0A8H7UN30_MORIS</name>
<reference evidence="1" key="1">
    <citation type="submission" date="2020-12" db="EMBL/GenBank/DDBJ databases">
        <title>Metabolic potential, ecology and presence of endohyphal bacteria is reflected in genomic diversity of Mucoromycotina.</title>
        <authorList>
            <person name="Muszewska A."/>
            <person name="Okrasinska A."/>
            <person name="Steczkiewicz K."/>
            <person name="Drgas O."/>
            <person name="Orlowska M."/>
            <person name="Perlinska-Lenart U."/>
            <person name="Aleksandrzak-Piekarczyk T."/>
            <person name="Szatraj K."/>
            <person name="Zielenkiewicz U."/>
            <person name="Pilsyk S."/>
            <person name="Malc E."/>
            <person name="Mieczkowski P."/>
            <person name="Kruszewska J.S."/>
            <person name="Biernat P."/>
            <person name="Pawlowska J."/>
        </authorList>
    </citation>
    <scope>NUCLEOTIDE SEQUENCE</scope>
    <source>
        <strain evidence="1">WA0000067209</strain>
    </source>
</reference>
<keyword evidence="2" id="KW-1185">Reference proteome</keyword>
<evidence type="ECO:0000313" key="1">
    <source>
        <dbReference type="EMBL" id="KAG2185813.1"/>
    </source>
</evidence>
<accession>A0A8H7UN30</accession>
<sequence length="94" mass="10466">MQPLVLDHVAFGEALSLHINFHTRSGNVKQQKVATISENCPVTAKESKYVTYTRRWKIPASAKPGSYAVDFSEKFRTRGGTFTAAETVKVHVID</sequence>